<protein>
    <recommendedName>
        <fullName evidence="4">RRM domain-containing protein</fullName>
    </recommendedName>
</protein>
<keyword evidence="1" id="KW-0472">Membrane</keyword>
<organism evidence="2 3">
    <name type="scientific">Necator americanus</name>
    <name type="common">Human hookworm</name>
    <dbReference type="NCBI Taxonomy" id="51031"/>
    <lineage>
        <taxon>Eukaryota</taxon>
        <taxon>Metazoa</taxon>
        <taxon>Ecdysozoa</taxon>
        <taxon>Nematoda</taxon>
        <taxon>Chromadorea</taxon>
        <taxon>Rhabditida</taxon>
        <taxon>Rhabditina</taxon>
        <taxon>Rhabditomorpha</taxon>
        <taxon>Strongyloidea</taxon>
        <taxon>Ancylostomatidae</taxon>
        <taxon>Bunostominae</taxon>
        <taxon>Necator</taxon>
    </lineage>
</organism>
<dbReference type="Proteomes" id="UP001303046">
    <property type="component" value="Unassembled WGS sequence"/>
</dbReference>
<evidence type="ECO:0008006" key="4">
    <source>
        <dbReference type="Google" id="ProtNLM"/>
    </source>
</evidence>
<dbReference type="EMBL" id="JAVFWL010000001">
    <property type="protein sequence ID" value="KAK6731434.1"/>
    <property type="molecule type" value="Genomic_DNA"/>
</dbReference>
<feature type="transmembrane region" description="Helical" evidence="1">
    <location>
        <begin position="36"/>
        <end position="57"/>
    </location>
</feature>
<evidence type="ECO:0000256" key="1">
    <source>
        <dbReference type="SAM" id="Phobius"/>
    </source>
</evidence>
<proteinExistence type="predicted"/>
<gene>
    <name evidence="2" type="primary">Necator_chrI.g3858</name>
    <name evidence="2" type="ORF">RB195_007729</name>
</gene>
<keyword evidence="1" id="KW-0812">Transmembrane</keyword>
<sequence length="455" mass="52656">MRLKIRKKRRFLTHDTPIQQYRRATRAENTTDELHFTSLVITLWCLFVLFSSSSYTATRYDGLEQRKEMSSLHDTSTTETACSSNYTTDSDLEMPPCSLNSPDLRQSQLYSQGLCWMTIGTVLPLYPWATVEVPLETDVDFGSLCKEYGPPLHIHFYDDRCGNLVSRIDFQDVSLTEAVKALNAQHTCTHRINLMIKIDCCTESQISTILPTLKLLLFRCRINFSVREWERCVLQMSDYKFAWKVVQVLGEFVDKIFELNIGSVEFVKQKRRRNNPDEEAQYVAQLLETWLPKCSQNLRCIRIFAFIRLDSHLSIILSKCPVLTHLTLSKISEISCPCFNTIESFEFNGCGMGYTEVDLELGKHLVKYFPCVRVIAYRKVCFDPVLTSMIRGLTPTGQRFKIFQIISVQHFASLVKQMFKLISLKDAADHVELVNERYGTRITVFDSHQIYHSPY</sequence>
<evidence type="ECO:0000313" key="2">
    <source>
        <dbReference type="EMBL" id="KAK6731434.1"/>
    </source>
</evidence>
<comment type="caution">
    <text evidence="2">The sequence shown here is derived from an EMBL/GenBank/DDBJ whole genome shotgun (WGS) entry which is preliminary data.</text>
</comment>
<accession>A0ABR1BYM1</accession>
<keyword evidence="1" id="KW-1133">Transmembrane helix</keyword>
<evidence type="ECO:0000313" key="3">
    <source>
        <dbReference type="Proteomes" id="UP001303046"/>
    </source>
</evidence>
<keyword evidence="3" id="KW-1185">Reference proteome</keyword>
<name>A0ABR1BYM1_NECAM</name>
<reference evidence="2 3" key="1">
    <citation type="submission" date="2023-08" db="EMBL/GenBank/DDBJ databases">
        <title>A Necator americanus chromosomal reference genome.</title>
        <authorList>
            <person name="Ilik V."/>
            <person name="Petrzelkova K.J."/>
            <person name="Pardy F."/>
            <person name="Fuh T."/>
            <person name="Niatou-Singa F.S."/>
            <person name="Gouil Q."/>
            <person name="Baker L."/>
            <person name="Ritchie M.E."/>
            <person name="Jex A.R."/>
            <person name="Gazzola D."/>
            <person name="Li H."/>
            <person name="Toshio Fujiwara R."/>
            <person name="Zhan B."/>
            <person name="Aroian R.V."/>
            <person name="Pafco B."/>
            <person name="Schwarz E.M."/>
        </authorList>
    </citation>
    <scope>NUCLEOTIDE SEQUENCE [LARGE SCALE GENOMIC DNA]</scope>
    <source>
        <strain evidence="2 3">Aroian</strain>
        <tissue evidence="2">Whole animal</tissue>
    </source>
</reference>